<keyword evidence="1" id="KW-0472">Membrane</keyword>
<dbReference type="AlphaFoldDB" id="A0AAQ4DR06"/>
<dbReference type="EMBL" id="JARKHS020027955">
    <property type="protein sequence ID" value="KAK8764896.1"/>
    <property type="molecule type" value="Genomic_DNA"/>
</dbReference>
<protein>
    <recommendedName>
        <fullName evidence="2">GH18 domain-containing protein</fullName>
    </recommendedName>
</protein>
<feature type="domain" description="GH18" evidence="2">
    <location>
        <begin position="127"/>
        <end position="416"/>
    </location>
</feature>
<dbReference type="InterPro" id="IPR017853">
    <property type="entry name" value="GH"/>
</dbReference>
<comment type="caution">
    <text evidence="3">The sequence shown here is derived from an EMBL/GenBank/DDBJ whole genome shotgun (WGS) entry which is preliminary data.</text>
</comment>
<dbReference type="InterPro" id="IPR050314">
    <property type="entry name" value="Glycosyl_Hydrlase_18"/>
</dbReference>
<proteinExistence type="predicted"/>
<dbReference type="SUPFAM" id="SSF51445">
    <property type="entry name" value="(Trans)glycosidases"/>
    <property type="match status" value="1"/>
</dbReference>
<dbReference type="Pfam" id="PF00704">
    <property type="entry name" value="Glyco_hydro_18"/>
    <property type="match status" value="1"/>
</dbReference>
<feature type="transmembrane region" description="Helical" evidence="1">
    <location>
        <begin position="30"/>
        <end position="52"/>
    </location>
</feature>
<dbReference type="PANTHER" id="PTHR11177">
    <property type="entry name" value="CHITINASE"/>
    <property type="match status" value="1"/>
</dbReference>
<dbReference type="GO" id="GO:0005576">
    <property type="term" value="C:extracellular region"/>
    <property type="evidence" value="ECO:0007669"/>
    <property type="project" value="TreeGrafter"/>
</dbReference>
<dbReference type="Gene3D" id="3.20.20.80">
    <property type="entry name" value="Glycosidases"/>
    <property type="match status" value="1"/>
</dbReference>
<dbReference type="GO" id="GO:0004568">
    <property type="term" value="F:chitinase activity"/>
    <property type="evidence" value="ECO:0007669"/>
    <property type="project" value="TreeGrafter"/>
</dbReference>
<dbReference type="InterPro" id="IPR001223">
    <property type="entry name" value="Glyco_hydro18_cat"/>
</dbReference>
<keyword evidence="1" id="KW-0812">Transmembrane</keyword>
<dbReference type="Gene3D" id="3.10.50.10">
    <property type="match status" value="1"/>
</dbReference>
<keyword evidence="1" id="KW-1133">Transmembrane helix</keyword>
<reference evidence="3 4" key="1">
    <citation type="journal article" date="2023" name="Arcadia Sci">
        <title>De novo assembly of a long-read Amblyomma americanum tick genome.</title>
        <authorList>
            <person name="Chou S."/>
            <person name="Poskanzer K.E."/>
            <person name="Rollins M."/>
            <person name="Thuy-Boun P.S."/>
        </authorList>
    </citation>
    <scope>NUCLEOTIDE SEQUENCE [LARGE SCALE GENOMIC DNA]</scope>
    <source>
        <strain evidence="3">F_SG_1</strain>
        <tissue evidence="3">Salivary glands</tissue>
    </source>
</reference>
<evidence type="ECO:0000313" key="4">
    <source>
        <dbReference type="Proteomes" id="UP001321473"/>
    </source>
</evidence>
<dbReference type="Proteomes" id="UP001321473">
    <property type="component" value="Unassembled WGS sequence"/>
</dbReference>
<organism evidence="3 4">
    <name type="scientific">Amblyomma americanum</name>
    <name type="common">Lone star tick</name>
    <dbReference type="NCBI Taxonomy" id="6943"/>
    <lineage>
        <taxon>Eukaryota</taxon>
        <taxon>Metazoa</taxon>
        <taxon>Ecdysozoa</taxon>
        <taxon>Arthropoda</taxon>
        <taxon>Chelicerata</taxon>
        <taxon>Arachnida</taxon>
        <taxon>Acari</taxon>
        <taxon>Parasitiformes</taxon>
        <taxon>Ixodida</taxon>
        <taxon>Ixodoidea</taxon>
        <taxon>Ixodidae</taxon>
        <taxon>Amblyomminae</taxon>
        <taxon>Amblyomma</taxon>
    </lineage>
</organism>
<dbReference type="GO" id="GO:0008061">
    <property type="term" value="F:chitin binding"/>
    <property type="evidence" value="ECO:0007669"/>
    <property type="project" value="TreeGrafter"/>
</dbReference>
<evidence type="ECO:0000256" key="1">
    <source>
        <dbReference type="SAM" id="Phobius"/>
    </source>
</evidence>
<evidence type="ECO:0000313" key="3">
    <source>
        <dbReference type="EMBL" id="KAK8764896.1"/>
    </source>
</evidence>
<name>A0AAQ4DR06_AMBAM</name>
<gene>
    <name evidence="3" type="ORF">V5799_032491</name>
</gene>
<keyword evidence="4" id="KW-1185">Reference proteome</keyword>
<dbReference type="GO" id="GO:0006032">
    <property type="term" value="P:chitin catabolic process"/>
    <property type="evidence" value="ECO:0007669"/>
    <property type="project" value="TreeGrafter"/>
</dbReference>
<dbReference type="GO" id="GO:0005975">
    <property type="term" value="P:carbohydrate metabolic process"/>
    <property type="evidence" value="ECO:0007669"/>
    <property type="project" value="InterPro"/>
</dbReference>
<dbReference type="InterPro" id="IPR029070">
    <property type="entry name" value="Chitinase_insertion_sf"/>
</dbReference>
<evidence type="ECO:0000259" key="2">
    <source>
        <dbReference type="Pfam" id="PF00704"/>
    </source>
</evidence>
<dbReference type="PANTHER" id="PTHR11177:SF144">
    <property type="entry name" value="CHITINASE 5"/>
    <property type="match status" value="1"/>
</dbReference>
<sequence>MRDPMYFENYGEPLDFEVADKGEKVLVPNYMVNLLSVITVLTTIAVVVRVGVASFRDSHSAKGHVGPYIAAPPPPLSLLPEAQEPLEGWSNEEWRALMPSPRPIVCFLNRDGFLRPPPDTLVLRSFPGFYCNEIVYNGLAFENSTLNLLADETDDAIILQLNRVRDALFPHWKVILNIFVDAATAKRMQESDLFLESIFGWLEERRVDGLSFEFDDDTFLGDPDGATKVVAFFTAAKADHRWTNLTLSAMLPYGPTVLFREELSAVLDRIFIKTHGLLDERSGTTQLAAPLDNAGLIHRHSNHHTVMSLLEEMEDNLNKKTCFTLSLSGTAFTLLSPSQKNVGDPVKQVPLEKTSFSDVCGVGAGRVRKIEDDTAYSVEGNMWVTHEDQFTIFEKTAKVLRHWHFLCVAVVDVDLDDVRGECGRVYPLLRRIYETSYILKYS</sequence>
<accession>A0AAQ4DR06</accession>